<dbReference type="SUPFAM" id="SSF51419">
    <property type="entry name" value="PLP-binding barrel"/>
    <property type="match status" value="1"/>
</dbReference>
<keyword evidence="3 4" id="KW-0413">Isomerase</keyword>
<evidence type="ECO:0000256" key="3">
    <source>
        <dbReference type="ARBA" id="ARBA00023235"/>
    </source>
</evidence>
<feature type="binding site" evidence="4 6">
    <location>
        <position position="143"/>
    </location>
    <ligand>
        <name>substrate</name>
    </ligand>
</feature>
<comment type="catalytic activity">
    <reaction evidence="4">
        <text>L-alanine = D-alanine</text>
        <dbReference type="Rhea" id="RHEA:20249"/>
        <dbReference type="ChEBI" id="CHEBI:57416"/>
        <dbReference type="ChEBI" id="CHEBI:57972"/>
        <dbReference type="EC" id="5.1.1.1"/>
    </reaction>
</comment>
<name>A0A8J3JQS6_9ACTN</name>
<dbReference type="InterPro" id="IPR001608">
    <property type="entry name" value="Ala_racemase_N"/>
</dbReference>
<comment type="similarity">
    <text evidence="4">Belongs to the alanine racemase family.</text>
</comment>
<dbReference type="InterPro" id="IPR011079">
    <property type="entry name" value="Ala_racemase_C"/>
</dbReference>
<dbReference type="InterPro" id="IPR009006">
    <property type="entry name" value="Ala_racemase/Decarboxylase_C"/>
</dbReference>
<evidence type="ECO:0000256" key="5">
    <source>
        <dbReference type="PIRSR" id="PIRSR600821-50"/>
    </source>
</evidence>
<evidence type="ECO:0000256" key="4">
    <source>
        <dbReference type="HAMAP-Rule" id="MF_01201"/>
    </source>
</evidence>
<dbReference type="Gene3D" id="2.40.37.10">
    <property type="entry name" value="Lyase, Ornithine Decarboxylase, Chain A, domain 1"/>
    <property type="match status" value="1"/>
</dbReference>
<proteinExistence type="inferred from homology"/>
<reference evidence="8 9" key="1">
    <citation type="submission" date="2021-01" db="EMBL/GenBank/DDBJ databases">
        <title>Whole genome shotgun sequence of Catellatospora bangladeshensis NBRC 107357.</title>
        <authorList>
            <person name="Komaki H."/>
            <person name="Tamura T."/>
        </authorList>
    </citation>
    <scope>NUCLEOTIDE SEQUENCE [LARGE SCALE GENOMIC DNA]</scope>
    <source>
        <strain evidence="8 9">NBRC 107357</strain>
    </source>
</reference>
<organism evidence="8 9">
    <name type="scientific">Catellatospora bangladeshensis</name>
    <dbReference type="NCBI Taxonomy" id="310355"/>
    <lineage>
        <taxon>Bacteria</taxon>
        <taxon>Bacillati</taxon>
        <taxon>Actinomycetota</taxon>
        <taxon>Actinomycetes</taxon>
        <taxon>Micromonosporales</taxon>
        <taxon>Micromonosporaceae</taxon>
        <taxon>Catellatospora</taxon>
    </lineage>
</organism>
<dbReference type="HAMAP" id="MF_01201">
    <property type="entry name" value="Ala_racemase"/>
    <property type="match status" value="1"/>
</dbReference>
<sequence>MTSELAEAVVDLAAVTGNVELIGGATSAAVMAVVKADGFGHGAVPAAMAALAGGATWLGVTSAAEALALREAGITAPVLSWLHGPYTDYAALAAAGIDVSVNTADQLHTLVQALGRAPSTTENDKKVPFLAHVHLKIDTGMSRGGAGTDGWPELVSWARKYEREGALAVRGVWSHLATADTSPIGVAAQAAAFAEAVAWARDAGLRPDLLHLANSAAVFTAPRTHYDLVRAGIAVYGVEPVPGRTFGLRPALTLRSHVTLVKRVPAGTGVGYGHDHVTARPTTLALIPLGFADGVPRAAGGRAEVLLGGVRRPLAGRVAMDQCVVDAGDLDVHPGDPVTVLGPGTHGEPTAADWAAWAGTNPHEILTGIGPRVPRRYARSKERA</sequence>
<dbReference type="PANTHER" id="PTHR30511">
    <property type="entry name" value="ALANINE RACEMASE"/>
    <property type="match status" value="1"/>
</dbReference>
<comment type="cofactor">
    <cofactor evidence="1 4 5">
        <name>pyridoxal 5'-phosphate</name>
        <dbReference type="ChEBI" id="CHEBI:597326"/>
    </cofactor>
</comment>
<dbReference type="PANTHER" id="PTHR30511:SF0">
    <property type="entry name" value="ALANINE RACEMASE, CATABOLIC-RELATED"/>
    <property type="match status" value="1"/>
</dbReference>
<dbReference type="SUPFAM" id="SSF50621">
    <property type="entry name" value="Alanine racemase C-terminal domain-like"/>
    <property type="match status" value="1"/>
</dbReference>
<dbReference type="UniPathway" id="UPA00042">
    <property type="reaction ID" value="UER00497"/>
</dbReference>
<comment type="caution">
    <text evidence="8">The sequence shown here is derived from an EMBL/GenBank/DDBJ whole genome shotgun (WGS) entry which is preliminary data.</text>
</comment>
<dbReference type="GO" id="GO:0030632">
    <property type="term" value="P:D-alanine biosynthetic process"/>
    <property type="evidence" value="ECO:0007669"/>
    <property type="project" value="UniProtKB-UniRule"/>
</dbReference>
<feature type="active site" description="Proton acceptor; specific for D-alanine" evidence="4">
    <location>
        <position position="35"/>
    </location>
</feature>
<feature type="active site" description="Proton acceptor; specific for L-alanine" evidence="4">
    <location>
        <position position="272"/>
    </location>
</feature>
<evidence type="ECO:0000256" key="6">
    <source>
        <dbReference type="PIRSR" id="PIRSR600821-52"/>
    </source>
</evidence>
<feature type="domain" description="Alanine racemase C-terminal" evidence="7">
    <location>
        <begin position="251"/>
        <end position="378"/>
    </location>
</feature>
<keyword evidence="9" id="KW-1185">Reference proteome</keyword>
<comment type="function">
    <text evidence="4">Catalyzes the interconversion of L-alanine and D-alanine. May also act on other amino acids.</text>
</comment>
<feature type="binding site" evidence="4 6">
    <location>
        <position position="320"/>
    </location>
    <ligand>
        <name>substrate</name>
    </ligand>
</feature>
<dbReference type="Proteomes" id="UP000601223">
    <property type="component" value="Unassembled WGS sequence"/>
</dbReference>
<evidence type="ECO:0000256" key="2">
    <source>
        <dbReference type="ARBA" id="ARBA00022898"/>
    </source>
</evidence>
<dbReference type="NCBIfam" id="TIGR00492">
    <property type="entry name" value="alr"/>
    <property type="match status" value="1"/>
</dbReference>
<evidence type="ECO:0000313" key="9">
    <source>
        <dbReference type="Proteomes" id="UP000601223"/>
    </source>
</evidence>
<dbReference type="InterPro" id="IPR029066">
    <property type="entry name" value="PLP-binding_barrel"/>
</dbReference>
<dbReference type="Gene3D" id="3.20.20.10">
    <property type="entry name" value="Alanine racemase"/>
    <property type="match status" value="1"/>
</dbReference>
<evidence type="ECO:0000256" key="1">
    <source>
        <dbReference type="ARBA" id="ARBA00001933"/>
    </source>
</evidence>
<dbReference type="PRINTS" id="PR00992">
    <property type="entry name" value="ALARACEMASE"/>
</dbReference>
<dbReference type="SMART" id="SM01005">
    <property type="entry name" value="Ala_racemase_C"/>
    <property type="match status" value="1"/>
</dbReference>
<dbReference type="RefSeq" id="WP_239126143.1">
    <property type="nucleotide sequence ID" value="NZ_BONF01000042.1"/>
</dbReference>
<feature type="modified residue" description="N6-(pyridoxal phosphate)lysine" evidence="4 5">
    <location>
        <position position="35"/>
    </location>
</feature>
<dbReference type="GO" id="GO:0030170">
    <property type="term" value="F:pyridoxal phosphate binding"/>
    <property type="evidence" value="ECO:0007669"/>
    <property type="project" value="UniProtKB-UniRule"/>
</dbReference>
<gene>
    <name evidence="8" type="primary">alr_2</name>
    <name evidence="8" type="ORF">Cba03nite_63170</name>
</gene>
<dbReference type="EMBL" id="BONF01000042">
    <property type="protein sequence ID" value="GIF84968.1"/>
    <property type="molecule type" value="Genomic_DNA"/>
</dbReference>
<dbReference type="InterPro" id="IPR000821">
    <property type="entry name" value="Ala_racemase"/>
</dbReference>
<dbReference type="CDD" id="cd00430">
    <property type="entry name" value="PLPDE_III_AR"/>
    <property type="match status" value="1"/>
</dbReference>
<comment type="pathway">
    <text evidence="4">Amino-acid biosynthesis; D-alanine biosynthesis; D-alanine from L-alanine: step 1/1.</text>
</comment>
<dbReference type="AlphaFoldDB" id="A0A8J3JQS6"/>
<evidence type="ECO:0000259" key="7">
    <source>
        <dbReference type="SMART" id="SM01005"/>
    </source>
</evidence>
<keyword evidence="2 4" id="KW-0663">Pyridoxal phosphate</keyword>
<dbReference type="GO" id="GO:0008784">
    <property type="term" value="F:alanine racemase activity"/>
    <property type="evidence" value="ECO:0007669"/>
    <property type="project" value="UniProtKB-UniRule"/>
</dbReference>
<dbReference type="Pfam" id="PF01168">
    <property type="entry name" value="Ala_racemase_N"/>
    <property type="match status" value="1"/>
</dbReference>
<dbReference type="GO" id="GO:0009252">
    <property type="term" value="P:peptidoglycan biosynthetic process"/>
    <property type="evidence" value="ECO:0007669"/>
    <property type="project" value="TreeGrafter"/>
</dbReference>
<dbReference type="GO" id="GO:0005829">
    <property type="term" value="C:cytosol"/>
    <property type="evidence" value="ECO:0007669"/>
    <property type="project" value="TreeGrafter"/>
</dbReference>
<evidence type="ECO:0000313" key="8">
    <source>
        <dbReference type="EMBL" id="GIF84968.1"/>
    </source>
</evidence>
<dbReference type="EC" id="5.1.1.1" evidence="4"/>
<accession>A0A8J3JQS6</accession>
<dbReference type="Pfam" id="PF00842">
    <property type="entry name" value="Ala_racemase_C"/>
    <property type="match status" value="1"/>
</dbReference>
<protein>
    <recommendedName>
        <fullName evidence="4">Alanine racemase</fullName>
        <ecNumber evidence="4">5.1.1.1</ecNumber>
    </recommendedName>
</protein>